<sequence>MDFVMNFVRDWWQKPLLRRILLYQLLVLLLSAYFVLSRPVAWPLALTVLLLALPLGGLFGLAQAIFDRLLQAVAAGVQRRWPEVSAGFLLFFGYLIGYILLFAGMVAYPLGLLVERGGAVGATGQDFKLYSMNFVLLLALWSWLDFRRQWGEALLGWLHFWLIRIRRQETP</sequence>
<reference evidence="3" key="1">
    <citation type="submission" date="2010-02" db="EMBL/GenBank/DDBJ databases">
        <title>Complete sequence of Desulfurivibrio alkaliphilus AHT2.</title>
        <authorList>
            <consortium name="US DOE Joint Genome Institute"/>
            <person name="Pitluck S."/>
            <person name="Chertkov O."/>
            <person name="Detter J.C."/>
            <person name="Han C."/>
            <person name="Tapia R."/>
            <person name="Larimer F."/>
            <person name="Land M."/>
            <person name="Hauser L."/>
            <person name="Kyrpides N."/>
            <person name="Mikhailova N."/>
            <person name="Sorokin D.Y."/>
            <person name="Muyzer G."/>
            <person name="Woyke T."/>
        </authorList>
    </citation>
    <scope>NUCLEOTIDE SEQUENCE [LARGE SCALE GENOMIC DNA]</scope>
    <source>
        <strain evidence="3">DSM 19089 / UNIQEM U267 / AHT2</strain>
    </source>
</reference>
<dbReference type="Proteomes" id="UP000001508">
    <property type="component" value="Chromosome"/>
</dbReference>
<feature type="transmembrane region" description="Helical" evidence="1">
    <location>
        <begin position="87"/>
        <end position="107"/>
    </location>
</feature>
<organism evidence="2 3">
    <name type="scientific">Desulfurivibrio alkaliphilus (strain DSM 19089 / UNIQEM U267 / AHT2)</name>
    <dbReference type="NCBI Taxonomy" id="589865"/>
    <lineage>
        <taxon>Bacteria</taxon>
        <taxon>Pseudomonadati</taxon>
        <taxon>Thermodesulfobacteriota</taxon>
        <taxon>Desulfobulbia</taxon>
        <taxon>Desulfobulbales</taxon>
        <taxon>Desulfobulbaceae</taxon>
        <taxon>Desulfurivibrio</taxon>
    </lineage>
</organism>
<keyword evidence="1" id="KW-0812">Transmembrane</keyword>
<proteinExistence type="predicted"/>
<evidence type="ECO:0000256" key="1">
    <source>
        <dbReference type="SAM" id="Phobius"/>
    </source>
</evidence>
<dbReference type="EMBL" id="CP001940">
    <property type="protein sequence ID" value="ADH85989.1"/>
    <property type="molecule type" value="Genomic_DNA"/>
</dbReference>
<feature type="transmembrane region" description="Helical" evidence="1">
    <location>
        <begin position="127"/>
        <end position="144"/>
    </location>
</feature>
<dbReference type="HOGENOM" id="CLU_1560461_0_0_7"/>
<dbReference type="STRING" id="589865.DaAHT2_1294"/>
<dbReference type="RefSeq" id="WP_013163517.1">
    <property type="nucleotide sequence ID" value="NC_014216.1"/>
</dbReference>
<keyword evidence="3" id="KW-1185">Reference proteome</keyword>
<feature type="transmembrane region" description="Helical" evidence="1">
    <location>
        <begin position="42"/>
        <end position="66"/>
    </location>
</feature>
<name>D6Z364_DESAT</name>
<feature type="transmembrane region" description="Helical" evidence="1">
    <location>
        <begin position="20"/>
        <end position="36"/>
    </location>
</feature>
<protein>
    <submittedName>
        <fullName evidence="2">Uncharacterized protein</fullName>
    </submittedName>
</protein>
<dbReference type="KEGG" id="dak:DaAHT2_1294"/>
<dbReference type="InParanoid" id="D6Z364"/>
<gene>
    <name evidence="2" type="ordered locus">DaAHT2_1294</name>
</gene>
<keyword evidence="1" id="KW-0472">Membrane</keyword>
<evidence type="ECO:0000313" key="2">
    <source>
        <dbReference type="EMBL" id="ADH85989.1"/>
    </source>
</evidence>
<accession>D6Z364</accession>
<keyword evidence="1" id="KW-1133">Transmembrane helix</keyword>
<evidence type="ECO:0000313" key="3">
    <source>
        <dbReference type="Proteomes" id="UP000001508"/>
    </source>
</evidence>
<dbReference type="AlphaFoldDB" id="D6Z364"/>